<dbReference type="Proteomes" id="UP001215598">
    <property type="component" value="Unassembled WGS sequence"/>
</dbReference>
<dbReference type="EMBL" id="JARKIB010000048">
    <property type="protein sequence ID" value="KAJ7755864.1"/>
    <property type="molecule type" value="Genomic_DNA"/>
</dbReference>
<sequence length="205" mass="23060">MHNQSSQPVPANAKENPYCPLPIAAAYASRPTQVADSILRFRETDAQRAYVILTARWAAKAKLYLRLADQVLATSGGGVISRPSPNFNFGVLKSLRIAISTSRCFDSHTRMDCPSAEPRRIWIAVRCGVHQDSRRRRALLIEFFRCIIITTAASATARRWVGSFSFDMWVAFEIIYASRVWEWGARILSWSARENFTPCGVAPHV</sequence>
<reference evidence="1" key="1">
    <citation type="submission" date="2023-03" db="EMBL/GenBank/DDBJ databases">
        <title>Massive genome expansion in bonnet fungi (Mycena s.s.) driven by repeated elements and novel gene families across ecological guilds.</title>
        <authorList>
            <consortium name="Lawrence Berkeley National Laboratory"/>
            <person name="Harder C.B."/>
            <person name="Miyauchi S."/>
            <person name="Viragh M."/>
            <person name="Kuo A."/>
            <person name="Thoen E."/>
            <person name="Andreopoulos B."/>
            <person name="Lu D."/>
            <person name="Skrede I."/>
            <person name="Drula E."/>
            <person name="Henrissat B."/>
            <person name="Morin E."/>
            <person name="Kohler A."/>
            <person name="Barry K."/>
            <person name="LaButti K."/>
            <person name="Morin E."/>
            <person name="Salamov A."/>
            <person name="Lipzen A."/>
            <person name="Mereny Z."/>
            <person name="Hegedus B."/>
            <person name="Baldrian P."/>
            <person name="Stursova M."/>
            <person name="Weitz H."/>
            <person name="Taylor A."/>
            <person name="Grigoriev I.V."/>
            <person name="Nagy L.G."/>
            <person name="Martin F."/>
            <person name="Kauserud H."/>
        </authorList>
    </citation>
    <scope>NUCLEOTIDE SEQUENCE</scope>
    <source>
        <strain evidence="1">CBHHK182m</strain>
    </source>
</reference>
<protein>
    <submittedName>
        <fullName evidence="1">Uncharacterized protein</fullName>
    </submittedName>
</protein>
<evidence type="ECO:0000313" key="1">
    <source>
        <dbReference type="EMBL" id="KAJ7755864.1"/>
    </source>
</evidence>
<name>A0AAD7NCB8_9AGAR</name>
<organism evidence="1 2">
    <name type="scientific">Mycena metata</name>
    <dbReference type="NCBI Taxonomy" id="1033252"/>
    <lineage>
        <taxon>Eukaryota</taxon>
        <taxon>Fungi</taxon>
        <taxon>Dikarya</taxon>
        <taxon>Basidiomycota</taxon>
        <taxon>Agaricomycotina</taxon>
        <taxon>Agaricomycetes</taxon>
        <taxon>Agaricomycetidae</taxon>
        <taxon>Agaricales</taxon>
        <taxon>Marasmiineae</taxon>
        <taxon>Mycenaceae</taxon>
        <taxon>Mycena</taxon>
    </lineage>
</organism>
<proteinExistence type="predicted"/>
<comment type="caution">
    <text evidence="1">The sequence shown here is derived from an EMBL/GenBank/DDBJ whole genome shotgun (WGS) entry which is preliminary data.</text>
</comment>
<accession>A0AAD7NCB8</accession>
<evidence type="ECO:0000313" key="2">
    <source>
        <dbReference type="Proteomes" id="UP001215598"/>
    </source>
</evidence>
<keyword evidence="2" id="KW-1185">Reference proteome</keyword>
<dbReference type="AlphaFoldDB" id="A0AAD7NCB8"/>
<gene>
    <name evidence="1" type="ORF">B0H16DRAFT_1827754</name>
</gene>